<feature type="region of interest" description="Disordered" evidence="1">
    <location>
        <begin position="464"/>
        <end position="484"/>
    </location>
</feature>
<organism evidence="5 6">
    <name type="scientific">Paenibacillus herberti</name>
    <dbReference type="NCBI Taxonomy" id="1619309"/>
    <lineage>
        <taxon>Bacteria</taxon>
        <taxon>Bacillati</taxon>
        <taxon>Bacillota</taxon>
        <taxon>Bacilli</taxon>
        <taxon>Bacillales</taxon>
        <taxon>Paenibacillaceae</taxon>
        <taxon>Paenibacillus</taxon>
    </lineage>
</organism>
<evidence type="ECO:0000313" key="6">
    <source>
        <dbReference type="Proteomes" id="UP000215145"/>
    </source>
</evidence>
<evidence type="ECO:0000256" key="1">
    <source>
        <dbReference type="SAM" id="MobiDB-lite"/>
    </source>
</evidence>
<dbReference type="Pfam" id="PF13786">
    <property type="entry name" value="DUF4179"/>
    <property type="match status" value="1"/>
</dbReference>
<feature type="compositionally biased region" description="Basic and acidic residues" evidence="1">
    <location>
        <begin position="1"/>
        <end position="15"/>
    </location>
</feature>
<reference evidence="5 6" key="1">
    <citation type="submission" date="2017-07" db="EMBL/GenBank/DDBJ databases">
        <title>Paenibacillus herberti R33 genome sequencing and assembly.</title>
        <authorList>
            <person name="Su W."/>
        </authorList>
    </citation>
    <scope>NUCLEOTIDE SEQUENCE [LARGE SCALE GENOMIC DNA]</scope>
    <source>
        <strain evidence="5 6">R33</strain>
    </source>
</reference>
<keyword evidence="2" id="KW-0812">Transmembrane</keyword>
<keyword evidence="2" id="KW-1133">Transmembrane helix</keyword>
<dbReference type="Pfam" id="PF18705">
    <property type="entry name" value="DUF5643"/>
    <property type="match status" value="1"/>
</dbReference>
<dbReference type="InterPro" id="IPR040680">
    <property type="entry name" value="DUF5643"/>
</dbReference>
<evidence type="ECO:0008006" key="7">
    <source>
        <dbReference type="Google" id="ProtNLM"/>
    </source>
</evidence>
<name>A0A229NWV6_9BACL</name>
<feature type="transmembrane region" description="Helical" evidence="2">
    <location>
        <begin position="121"/>
        <end position="141"/>
    </location>
</feature>
<dbReference type="OrthoDB" id="2725974at2"/>
<dbReference type="InterPro" id="IPR025436">
    <property type="entry name" value="DUF4179"/>
</dbReference>
<comment type="caution">
    <text evidence="5">The sequence shown here is derived from an EMBL/GenBank/DDBJ whole genome shotgun (WGS) entry which is preliminary data.</text>
</comment>
<keyword evidence="6" id="KW-1185">Reference proteome</keyword>
<dbReference type="EMBL" id="NMUQ01000002">
    <property type="protein sequence ID" value="OXM14099.1"/>
    <property type="molecule type" value="Genomic_DNA"/>
</dbReference>
<evidence type="ECO:0000256" key="2">
    <source>
        <dbReference type="SAM" id="Phobius"/>
    </source>
</evidence>
<dbReference type="Gene3D" id="2.60.40.1630">
    <property type="entry name" value="bacillus anthracis domain"/>
    <property type="match status" value="1"/>
</dbReference>
<evidence type="ECO:0000259" key="4">
    <source>
        <dbReference type="Pfam" id="PF18705"/>
    </source>
</evidence>
<accession>A0A229NWV6</accession>
<gene>
    <name evidence="5" type="ORF">CGZ75_14040</name>
</gene>
<dbReference type="Proteomes" id="UP000215145">
    <property type="component" value="Unassembled WGS sequence"/>
</dbReference>
<dbReference type="AlphaFoldDB" id="A0A229NWV6"/>
<evidence type="ECO:0000259" key="3">
    <source>
        <dbReference type="Pfam" id="PF13786"/>
    </source>
</evidence>
<keyword evidence="2" id="KW-0472">Membrane</keyword>
<proteinExistence type="predicted"/>
<feature type="domain" description="DUF5643" evidence="4">
    <location>
        <begin position="298"/>
        <end position="399"/>
    </location>
</feature>
<feature type="domain" description="DUF4179" evidence="3">
    <location>
        <begin position="119"/>
        <end position="214"/>
    </location>
</feature>
<protein>
    <recommendedName>
        <fullName evidence="7">DUF4179 domain-containing protein</fullName>
    </recommendedName>
</protein>
<sequence length="527" mass="58165">MEERPEGNKLNDPKRQNNRQKTEASQLQGDQLELSGIEERRNQRDAGVSQAPTLEGTQSDDVQDDQEDVSELELRLSRLGAGLMGDPDSDPELERRADAAIAAGLVAGKRRKRNTRRLRRTAASMAASFLVIALCLATIRVSPAFASVVRQIPGMASVVDIIREQYDNNQTVQDAVDYGFMQQIGVSDEHDGLKLTVEGLIADDYRIMLVYTVEGLKAGEPLGSLGTTFTDSAGRQVGGGYGSSYDSTEGTKRQQTIEILLAKGEQLPDWLNMEVKLNGFLYKVGFPVDRELFAGKSRTVALDQTIEVEGQKLRFTSARISPLTVAIEAEYAEGNSMRMFGPVDMKLSDETGTDWGGVSYSMGELSGNKVRFEFQSPYFRQPKELYLSGTAFRAQDKNNSQIILDAEKGVLLKAPDDRVQLTSSSVGKNGMDLRFSLRVDREDPLNYTLLNDFTDATGKLYEGMSTQGGSSSTDENNLQKSNYSFKSGDYKQPLTFEVYQYPNFIDGQYRVRIPLGDADGTSSGKSH</sequence>
<dbReference type="RefSeq" id="WP_089524922.1">
    <property type="nucleotide sequence ID" value="NZ_NMUQ01000002.1"/>
</dbReference>
<evidence type="ECO:0000313" key="5">
    <source>
        <dbReference type="EMBL" id="OXM14099.1"/>
    </source>
</evidence>
<feature type="region of interest" description="Disordered" evidence="1">
    <location>
        <begin position="1"/>
        <end position="69"/>
    </location>
</feature>